<name>A0A0E4C9A5_9FIRM</name>
<dbReference type="OrthoDB" id="9784492at2"/>
<dbReference type="Pfam" id="PF00994">
    <property type="entry name" value="MoCF_biosynth"/>
    <property type="match status" value="1"/>
</dbReference>
<dbReference type="PANTHER" id="PTHR43764">
    <property type="entry name" value="MOLYBDENUM COFACTOR BIOSYNTHESIS"/>
    <property type="match status" value="1"/>
</dbReference>
<evidence type="ECO:0000256" key="2">
    <source>
        <dbReference type="ARBA" id="ARBA00023150"/>
    </source>
</evidence>
<evidence type="ECO:0000313" key="4">
    <source>
        <dbReference type="EMBL" id="CFX90729.1"/>
    </source>
</evidence>
<dbReference type="STRING" id="690567.2174"/>
<dbReference type="CDD" id="cd00886">
    <property type="entry name" value="MogA_MoaB"/>
    <property type="match status" value="1"/>
</dbReference>
<dbReference type="EMBL" id="CGIH01000036">
    <property type="protein sequence ID" value="CFX90729.1"/>
    <property type="molecule type" value="Genomic_DNA"/>
</dbReference>
<dbReference type="InterPro" id="IPR001453">
    <property type="entry name" value="MoaB/Mog_dom"/>
</dbReference>
<dbReference type="InterPro" id="IPR051920">
    <property type="entry name" value="MPT_Adenylyltrnsfr/MoaC-Rel"/>
</dbReference>
<dbReference type="PANTHER" id="PTHR43764:SF1">
    <property type="entry name" value="MOLYBDOPTERIN MOLYBDOTRANSFERASE"/>
    <property type="match status" value="1"/>
</dbReference>
<sequence>MYKAGILILSDKGACGQREDLSGQQIKELLADKGFDFCFYEVIPDEKELIKEKLIMLCDKLKLDIIFTSGGTGFSHRDITPEATLEVVDKITPGIPEAIRYYGMQKTPKAMLSRAVAGIRSHTLIINLPGSVKGVRESLEAIMPALEHGLEILVGSAAECGQE</sequence>
<reference evidence="4 5" key="1">
    <citation type="submission" date="2015-03" db="EMBL/GenBank/DDBJ databases">
        <authorList>
            <person name="Murphy D."/>
        </authorList>
    </citation>
    <scope>NUCLEOTIDE SEQUENCE [LARGE SCALE GENOMIC DNA]</scope>
    <source>
        <strain evidence="4 5">OL-4</strain>
    </source>
</reference>
<dbReference type="InterPro" id="IPR036425">
    <property type="entry name" value="MoaB/Mog-like_dom_sf"/>
</dbReference>
<dbReference type="SMART" id="SM00852">
    <property type="entry name" value="MoCF_biosynth"/>
    <property type="match status" value="1"/>
</dbReference>
<dbReference type="NCBIfam" id="TIGR00177">
    <property type="entry name" value="molyb_syn"/>
    <property type="match status" value="1"/>
</dbReference>
<dbReference type="SUPFAM" id="SSF53218">
    <property type="entry name" value="Molybdenum cofactor biosynthesis proteins"/>
    <property type="match status" value="1"/>
</dbReference>
<evidence type="ECO:0000259" key="3">
    <source>
        <dbReference type="SMART" id="SM00852"/>
    </source>
</evidence>
<proteinExistence type="predicted"/>
<gene>
    <name evidence="4" type="ORF">2174</name>
</gene>
<accession>A0A0E4C9A5</accession>
<keyword evidence="2" id="KW-0501">Molybdenum cofactor biosynthesis</keyword>
<dbReference type="Gene3D" id="3.40.980.10">
    <property type="entry name" value="MoaB/Mog-like domain"/>
    <property type="match status" value="1"/>
</dbReference>
<dbReference type="GO" id="GO:0006777">
    <property type="term" value="P:Mo-molybdopterin cofactor biosynthetic process"/>
    <property type="evidence" value="ECO:0007669"/>
    <property type="project" value="UniProtKB-KW"/>
</dbReference>
<evidence type="ECO:0000256" key="1">
    <source>
        <dbReference type="ARBA" id="ARBA00005046"/>
    </source>
</evidence>
<protein>
    <submittedName>
        <fullName evidence="4">Molybdenum cofactor synthesis</fullName>
    </submittedName>
</protein>
<organism evidence="4 5">
    <name type="scientific">Syntrophomonas zehnderi OL-4</name>
    <dbReference type="NCBI Taxonomy" id="690567"/>
    <lineage>
        <taxon>Bacteria</taxon>
        <taxon>Bacillati</taxon>
        <taxon>Bacillota</taxon>
        <taxon>Clostridia</taxon>
        <taxon>Eubacteriales</taxon>
        <taxon>Syntrophomonadaceae</taxon>
        <taxon>Syntrophomonas</taxon>
    </lineage>
</organism>
<keyword evidence="5" id="KW-1185">Reference proteome</keyword>
<evidence type="ECO:0000313" key="5">
    <source>
        <dbReference type="Proteomes" id="UP000045545"/>
    </source>
</evidence>
<dbReference type="RefSeq" id="WP_046498756.1">
    <property type="nucleotide sequence ID" value="NZ_CGIH01000036.1"/>
</dbReference>
<dbReference type="Proteomes" id="UP000045545">
    <property type="component" value="Unassembled WGS sequence"/>
</dbReference>
<dbReference type="AlphaFoldDB" id="A0A0E4C9A5"/>
<feature type="domain" description="MoaB/Mog" evidence="3">
    <location>
        <begin position="5"/>
        <end position="149"/>
    </location>
</feature>
<comment type="pathway">
    <text evidence="1">Cofactor biosynthesis; molybdopterin biosynthesis.</text>
</comment>